<evidence type="ECO:0000256" key="6">
    <source>
        <dbReference type="ARBA" id="ARBA00022968"/>
    </source>
</evidence>
<dbReference type="Ensembl" id="ENSCSAVT00000004766.1">
    <property type="protein sequence ID" value="ENSCSAVP00000004699.1"/>
    <property type="gene ID" value="ENSCSAVG00000002802.1"/>
</dbReference>
<keyword evidence="16" id="KW-1185">Reference proteome</keyword>
<evidence type="ECO:0000256" key="11">
    <source>
        <dbReference type="ARBA" id="ARBA00056841"/>
    </source>
</evidence>
<evidence type="ECO:0000256" key="2">
    <source>
        <dbReference type="ARBA" id="ARBA00004606"/>
    </source>
</evidence>
<accession>H2YHA0</accession>
<keyword evidence="7" id="KW-1133">Transmembrane helix</keyword>
<dbReference type="SUPFAM" id="SSF53474">
    <property type="entry name" value="alpha/beta-Hydrolases"/>
    <property type="match status" value="1"/>
</dbReference>
<dbReference type="Proteomes" id="UP000007875">
    <property type="component" value="Unassembled WGS sequence"/>
</dbReference>
<dbReference type="FunFam" id="3.40.50.1820:FF:000093">
    <property type="entry name" value="protein ABHD14A isoform X1"/>
    <property type="match status" value="1"/>
</dbReference>
<reference evidence="16" key="1">
    <citation type="submission" date="2003-08" db="EMBL/GenBank/DDBJ databases">
        <authorList>
            <person name="Birren B."/>
            <person name="Nusbaum C."/>
            <person name="Abebe A."/>
            <person name="Abouelleil A."/>
            <person name="Adekoya E."/>
            <person name="Ait-zahra M."/>
            <person name="Allen N."/>
            <person name="Allen T."/>
            <person name="An P."/>
            <person name="Anderson M."/>
            <person name="Anderson S."/>
            <person name="Arachchi H."/>
            <person name="Armbruster J."/>
            <person name="Bachantsang P."/>
            <person name="Baldwin J."/>
            <person name="Barry A."/>
            <person name="Bayul T."/>
            <person name="Blitshsteyn B."/>
            <person name="Bloom T."/>
            <person name="Blye J."/>
            <person name="Boguslavskiy L."/>
            <person name="Borowsky M."/>
            <person name="Boukhgalter B."/>
            <person name="Brunache A."/>
            <person name="Butler J."/>
            <person name="Calixte N."/>
            <person name="Calvo S."/>
            <person name="Camarata J."/>
            <person name="Campo K."/>
            <person name="Chang J."/>
            <person name="Cheshatsang Y."/>
            <person name="Citroen M."/>
            <person name="Collymore A."/>
            <person name="Considine T."/>
            <person name="Cook A."/>
            <person name="Cooke P."/>
            <person name="Corum B."/>
            <person name="Cuomo C."/>
            <person name="David R."/>
            <person name="Dawoe T."/>
            <person name="Degray S."/>
            <person name="Dodge S."/>
            <person name="Dooley K."/>
            <person name="Dorje P."/>
            <person name="Dorjee K."/>
            <person name="Dorris L."/>
            <person name="Duffey N."/>
            <person name="Dupes A."/>
            <person name="Elkins T."/>
            <person name="Engels R."/>
            <person name="Erickson J."/>
            <person name="Farina A."/>
            <person name="Faro S."/>
            <person name="Ferreira P."/>
            <person name="Fischer H."/>
            <person name="Fitzgerald M."/>
            <person name="Foley K."/>
            <person name="Gage D."/>
            <person name="Galagan J."/>
            <person name="Gearin G."/>
            <person name="Gnerre S."/>
            <person name="Gnirke A."/>
            <person name="Goyette A."/>
            <person name="Graham J."/>
            <person name="Grandbois E."/>
            <person name="Gyaltsen K."/>
            <person name="Hafez N."/>
            <person name="Hagopian D."/>
            <person name="Hagos B."/>
            <person name="Hall J."/>
            <person name="Hatcher B."/>
            <person name="Heller A."/>
            <person name="Higgins H."/>
            <person name="Honan T."/>
            <person name="Horn A."/>
            <person name="Houde N."/>
            <person name="Hughes L."/>
            <person name="Hulme W."/>
            <person name="Husby E."/>
            <person name="Iliev I."/>
            <person name="Jaffe D."/>
            <person name="Jones C."/>
            <person name="Kamal M."/>
            <person name="Kamat A."/>
            <person name="Kamvysselis M."/>
            <person name="Karlsson E."/>
            <person name="Kells C."/>
            <person name="Kieu A."/>
            <person name="Kisner P."/>
            <person name="Kodira C."/>
            <person name="Kulbokas E."/>
            <person name="Labutti K."/>
            <person name="Lama D."/>
            <person name="Landers T."/>
            <person name="Leger J."/>
            <person name="Levine S."/>
            <person name="Lewis D."/>
            <person name="Lewis T."/>
            <person name="Lindblad-toh K."/>
            <person name="Liu X."/>
            <person name="Lokyitsang T."/>
            <person name="Lokyitsang Y."/>
            <person name="Lucien O."/>
            <person name="Lui A."/>
            <person name="Ma L.J."/>
            <person name="Mabbitt R."/>
            <person name="Macdonald J."/>
            <person name="Maclean C."/>
            <person name="Major J."/>
            <person name="Manning J."/>
            <person name="Marabella R."/>
            <person name="Maru K."/>
            <person name="Matthews C."/>
            <person name="Mauceli E."/>
            <person name="Mccarthy M."/>
            <person name="Mcdonough S."/>
            <person name="Mcghee T."/>
            <person name="Meldrim J."/>
            <person name="Meneus L."/>
            <person name="Mesirov J."/>
            <person name="Mihalev A."/>
            <person name="Mihova T."/>
            <person name="Mikkelsen T."/>
            <person name="Mlenga V."/>
            <person name="Moru K."/>
            <person name="Mozes J."/>
            <person name="Mulrain L."/>
            <person name="Munson G."/>
            <person name="Naylor J."/>
            <person name="Newes C."/>
            <person name="Nguyen C."/>
            <person name="Nguyen N."/>
            <person name="Nguyen T."/>
            <person name="Nicol R."/>
            <person name="Nielsen C."/>
            <person name="Nizzari M."/>
            <person name="Norbu C."/>
            <person name="Norbu N."/>
            <person name="O'donnell P."/>
            <person name="Okoawo O."/>
            <person name="O'leary S."/>
            <person name="Omotosho B."/>
            <person name="O'neill K."/>
            <person name="Osman S."/>
            <person name="Parker S."/>
            <person name="Perrin D."/>
            <person name="Phunkhang P."/>
            <person name="Piqani B."/>
            <person name="Purcell S."/>
            <person name="Rachupka T."/>
            <person name="Ramasamy U."/>
            <person name="Rameau R."/>
            <person name="Ray V."/>
            <person name="Raymond C."/>
            <person name="Retta R."/>
            <person name="Richardson S."/>
            <person name="Rise C."/>
            <person name="Rodriguez J."/>
            <person name="Rogers J."/>
            <person name="Rogov P."/>
            <person name="Rutman M."/>
            <person name="Schupbach R."/>
            <person name="Seaman C."/>
            <person name="Settipalli S."/>
            <person name="Sharpe T."/>
            <person name="Sheridan J."/>
            <person name="Sherpa N."/>
            <person name="Shi J."/>
            <person name="Smirnov S."/>
            <person name="Smith C."/>
            <person name="Sougnez C."/>
            <person name="Spencer B."/>
            <person name="Stalker J."/>
            <person name="Stange-thomann N."/>
            <person name="Stavropoulos S."/>
            <person name="Stetson K."/>
            <person name="Stone C."/>
            <person name="Stone S."/>
            <person name="Stubbs M."/>
            <person name="Talamas J."/>
            <person name="Tchuinga P."/>
            <person name="Tenzing P."/>
            <person name="Tesfaye S."/>
            <person name="Theodore J."/>
            <person name="Thoulutsang Y."/>
            <person name="Topham K."/>
            <person name="Towey S."/>
            <person name="Tsamla T."/>
            <person name="Tsomo N."/>
            <person name="Vallee D."/>
            <person name="Vassiliev H."/>
            <person name="Venkataraman V."/>
            <person name="Vinson J."/>
            <person name="Vo A."/>
            <person name="Wade C."/>
            <person name="Wang S."/>
            <person name="Wangchuk T."/>
            <person name="Wangdi T."/>
            <person name="Whittaker C."/>
            <person name="Wilkinson J."/>
            <person name="Wu Y."/>
            <person name="Wyman D."/>
            <person name="Yadav S."/>
            <person name="Yang S."/>
            <person name="Yang X."/>
            <person name="Yeager S."/>
            <person name="Yee E."/>
            <person name="Young G."/>
            <person name="Zainoun J."/>
            <person name="Zembeck L."/>
            <person name="Zimmer A."/>
            <person name="Zody M."/>
            <person name="Lander E."/>
        </authorList>
    </citation>
    <scope>NUCLEOTIDE SEQUENCE [LARGE SCALE GENOMIC DNA]</scope>
</reference>
<dbReference type="PANTHER" id="PTHR46197">
    <property type="entry name" value="PROTEIN ABHD14B-LIKE"/>
    <property type="match status" value="1"/>
</dbReference>
<evidence type="ECO:0000256" key="12">
    <source>
        <dbReference type="ARBA" id="ARBA00073591"/>
    </source>
</evidence>
<keyword evidence="3" id="KW-0963">Cytoplasm</keyword>
<name>H2YHA0_CIOSA</name>
<reference evidence="15" key="3">
    <citation type="submission" date="2025-09" db="UniProtKB">
        <authorList>
            <consortium name="Ensembl"/>
        </authorList>
    </citation>
    <scope>IDENTIFICATION</scope>
</reference>
<keyword evidence="4" id="KW-0812">Transmembrane</keyword>
<dbReference type="InterPro" id="IPR029058">
    <property type="entry name" value="AB_hydrolase_fold"/>
</dbReference>
<organism evidence="15 16">
    <name type="scientific">Ciona savignyi</name>
    <name type="common">Pacific transparent sea squirt</name>
    <dbReference type="NCBI Taxonomy" id="51511"/>
    <lineage>
        <taxon>Eukaryota</taxon>
        <taxon>Metazoa</taxon>
        <taxon>Chordata</taxon>
        <taxon>Tunicata</taxon>
        <taxon>Ascidiacea</taxon>
        <taxon>Phlebobranchia</taxon>
        <taxon>Cionidae</taxon>
        <taxon>Ciona</taxon>
    </lineage>
</organism>
<evidence type="ECO:0000313" key="16">
    <source>
        <dbReference type="Proteomes" id="UP000007875"/>
    </source>
</evidence>
<evidence type="ECO:0000256" key="9">
    <source>
        <dbReference type="ARBA" id="ARBA00023180"/>
    </source>
</evidence>
<comment type="function">
    <text evidence="11">Possible role in granule neuron development.</text>
</comment>
<comment type="similarity">
    <text evidence="10">Belongs to the AB hydrolase superfamily. ABHD14 family.</text>
</comment>
<evidence type="ECO:0000256" key="10">
    <source>
        <dbReference type="ARBA" id="ARBA00037942"/>
    </source>
</evidence>
<keyword evidence="9" id="KW-0325">Glycoprotein</keyword>
<dbReference type="Pfam" id="PF00561">
    <property type="entry name" value="Abhydrolase_1"/>
    <property type="match status" value="1"/>
</dbReference>
<dbReference type="GO" id="GO:0016020">
    <property type="term" value="C:membrane"/>
    <property type="evidence" value="ECO:0007669"/>
    <property type="project" value="UniProtKB-SubCell"/>
</dbReference>
<proteinExistence type="inferred from homology"/>
<protein>
    <recommendedName>
        <fullName evidence="12">Protein ABHD14A</fullName>
    </recommendedName>
    <alternativeName>
        <fullName evidence="13">Alpha/beta hydrolase domain-containing protein 14A</fullName>
    </alternativeName>
</protein>
<reference evidence="15" key="2">
    <citation type="submission" date="2025-08" db="UniProtKB">
        <authorList>
            <consortium name="Ensembl"/>
        </authorList>
    </citation>
    <scope>IDENTIFICATION</scope>
</reference>
<keyword evidence="8" id="KW-0472">Membrane</keyword>
<dbReference type="AlphaFoldDB" id="H2YHA0"/>
<keyword evidence="6" id="KW-0735">Signal-anchor</keyword>
<dbReference type="OMA" id="DPATWHR"/>
<dbReference type="Gene3D" id="3.40.50.1820">
    <property type="entry name" value="alpha/beta hydrolase"/>
    <property type="match status" value="1"/>
</dbReference>
<evidence type="ECO:0000256" key="1">
    <source>
        <dbReference type="ARBA" id="ARBA00004496"/>
    </source>
</evidence>
<dbReference type="PANTHER" id="PTHR46197:SF3">
    <property type="entry name" value="AB HYDROLASE-1 DOMAIN-CONTAINING PROTEIN"/>
    <property type="match status" value="1"/>
</dbReference>
<keyword evidence="5" id="KW-0378">Hydrolase</keyword>
<dbReference type="InterPro" id="IPR000073">
    <property type="entry name" value="AB_hydrolase_1"/>
</dbReference>
<feature type="domain" description="AB hydrolase-1" evidence="14">
    <location>
        <begin position="35"/>
        <end position="133"/>
    </location>
</feature>
<comment type="subcellular location">
    <subcellularLocation>
        <location evidence="1">Cytoplasm</location>
    </subcellularLocation>
    <subcellularLocation>
        <location evidence="2">Membrane</location>
        <topology evidence="2">Single-pass type II membrane protein</topology>
    </subcellularLocation>
</comment>
<evidence type="ECO:0000256" key="4">
    <source>
        <dbReference type="ARBA" id="ARBA00022692"/>
    </source>
</evidence>
<dbReference type="STRING" id="51511.ENSCSAVP00000004699"/>
<evidence type="ECO:0000259" key="14">
    <source>
        <dbReference type="Pfam" id="PF00561"/>
    </source>
</evidence>
<evidence type="ECO:0000313" key="15">
    <source>
        <dbReference type="Ensembl" id="ENSCSAVP00000004699.1"/>
    </source>
</evidence>
<evidence type="ECO:0000256" key="13">
    <source>
        <dbReference type="ARBA" id="ARBA00079023"/>
    </source>
</evidence>
<dbReference type="eggNOG" id="ENOG502QR0B">
    <property type="taxonomic scope" value="Eukaryota"/>
</dbReference>
<dbReference type="GO" id="GO:0016787">
    <property type="term" value="F:hydrolase activity"/>
    <property type="evidence" value="ECO:0007669"/>
    <property type="project" value="UniProtKB-KW"/>
</dbReference>
<dbReference type="GO" id="GO:0005737">
    <property type="term" value="C:cytoplasm"/>
    <property type="evidence" value="ECO:0007669"/>
    <property type="project" value="UniProtKB-SubCell"/>
</dbReference>
<dbReference type="GeneTree" id="ENSGT00940000159388"/>
<evidence type="ECO:0000256" key="3">
    <source>
        <dbReference type="ARBA" id="ARBA00022490"/>
    </source>
</evidence>
<sequence length="207" mass="23398">RDRCLQRRIMSYVTVNGLCVYYREFGANLSDSNGTVLLLHGMRFSSKTWKDLGTLERLEKLKYRAIAVDLPGYGQSKDTKVPAEKGKFIADLCDQLSIDRPIVISPSMSGEYSLQFLHEFGNLKIKAYIPIAPVSTEKYSNEDYSNVKTPTFIVFGANDAMLGEQSLNNLRKIPGSKIFKMADAGHACYLDQPDLWHQYLEEILSNV</sequence>
<dbReference type="ESTHER" id="ciosa-h2yha0">
    <property type="family name" value="CIB-CCG1-interacting-factor-B"/>
</dbReference>
<evidence type="ECO:0000256" key="5">
    <source>
        <dbReference type="ARBA" id="ARBA00022801"/>
    </source>
</evidence>
<dbReference type="InParanoid" id="H2YHA0"/>
<dbReference type="FunCoup" id="H2YHA0">
    <property type="interactions" value="3"/>
</dbReference>
<evidence type="ECO:0000256" key="7">
    <source>
        <dbReference type="ARBA" id="ARBA00022989"/>
    </source>
</evidence>
<evidence type="ECO:0000256" key="8">
    <source>
        <dbReference type="ARBA" id="ARBA00023136"/>
    </source>
</evidence>